<feature type="transmembrane region" description="Helical" evidence="6">
    <location>
        <begin position="190"/>
        <end position="209"/>
    </location>
</feature>
<dbReference type="GO" id="GO:0005886">
    <property type="term" value="C:plasma membrane"/>
    <property type="evidence" value="ECO:0007669"/>
    <property type="project" value="UniProtKB-SubCell"/>
</dbReference>
<dbReference type="RefSeq" id="WP_085122459.1">
    <property type="nucleotide sequence ID" value="NZ_FWZX01000006.1"/>
</dbReference>
<evidence type="ECO:0000256" key="1">
    <source>
        <dbReference type="ARBA" id="ARBA00004651"/>
    </source>
</evidence>
<reference evidence="7 8" key="1">
    <citation type="submission" date="2017-04" db="EMBL/GenBank/DDBJ databases">
        <authorList>
            <person name="Afonso C.L."/>
            <person name="Miller P.J."/>
            <person name="Scott M.A."/>
            <person name="Spackman E."/>
            <person name="Goraichik I."/>
            <person name="Dimitrov K.M."/>
            <person name="Suarez D.L."/>
            <person name="Swayne D.E."/>
        </authorList>
    </citation>
    <scope>NUCLEOTIDE SEQUENCE [LARGE SCALE GENOMIC DNA]</scope>
    <source>
        <strain evidence="7 8">USBA 355</strain>
    </source>
</reference>
<evidence type="ECO:0000256" key="2">
    <source>
        <dbReference type="ARBA" id="ARBA00022475"/>
    </source>
</evidence>
<dbReference type="InterPro" id="IPR001123">
    <property type="entry name" value="LeuE-type"/>
</dbReference>
<feature type="transmembrane region" description="Helical" evidence="6">
    <location>
        <begin position="41"/>
        <end position="69"/>
    </location>
</feature>
<sequence length="211" mass="22063">MTVTESLVAFLLAAGLLTITPGLDTALVLRTAAVEGARRAAAAALGINAGCLVWGAAVALGLAALLAASQLAFEILKWCGAGYLGWLGLQLLRRPRSGIERAAASPAGGRLDWFWKGLAGNLLNPKVGVFYVSFLPQFVPHELPLGIAVGGWCFLLAGIHVLLGLAWCSGLILATRPLARALQRPGVVRLLDRLTGCLFLGFGAGLLFARR</sequence>
<keyword evidence="5 6" id="KW-0472">Membrane</keyword>
<protein>
    <submittedName>
        <fullName evidence="7">Threonine/homoserine/homoserine lactone efflux protein</fullName>
    </submittedName>
</protein>
<evidence type="ECO:0000256" key="6">
    <source>
        <dbReference type="SAM" id="Phobius"/>
    </source>
</evidence>
<dbReference type="Proteomes" id="UP000192917">
    <property type="component" value="Unassembled WGS sequence"/>
</dbReference>
<comment type="subcellular location">
    <subcellularLocation>
        <location evidence="1">Cell membrane</location>
        <topology evidence="1">Multi-pass membrane protein</topology>
    </subcellularLocation>
</comment>
<keyword evidence="4 6" id="KW-1133">Transmembrane helix</keyword>
<accession>A0A1Y6BLQ9</accession>
<dbReference type="AlphaFoldDB" id="A0A1Y6BLQ9"/>
<keyword evidence="3 6" id="KW-0812">Transmembrane</keyword>
<keyword evidence="8" id="KW-1185">Reference proteome</keyword>
<evidence type="ECO:0000313" key="7">
    <source>
        <dbReference type="EMBL" id="SMF16084.1"/>
    </source>
</evidence>
<dbReference type="PANTHER" id="PTHR30086:SF20">
    <property type="entry name" value="ARGININE EXPORTER PROTEIN ARGO-RELATED"/>
    <property type="match status" value="1"/>
</dbReference>
<evidence type="ECO:0000256" key="3">
    <source>
        <dbReference type="ARBA" id="ARBA00022692"/>
    </source>
</evidence>
<proteinExistence type="predicted"/>
<dbReference type="Pfam" id="PF01810">
    <property type="entry name" value="LysE"/>
    <property type="match status" value="1"/>
</dbReference>
<feature type="transmembrane region" description="Helical" evidence="6">
    <location>
        <begin position="146"/>
        <end position="169"/>
    </location>
</feature>
<organism evidence="7 8">
    <name type="scientific">Tistlia consotensis USBA 355</name>
    <dbReference type="NCBI Taxonomy" id="560819"/>
    <lineage>
        <taxon>Bacteria</taxon>
        <taxon>Pseudomonadati</taxon>
        <taxon>Pseudomonadota</taxon>
        <taxon>Alphaproteobacteria</taxon>
        <taxon>Rhodospirillales</taxon>
        <taxon>Rhodovibrionaceae</taxon>
        <taxon>Tistlia</taxon>
    </lineage>
</organism>
<dbReference type="PIRSF" id="PIRSF006324">
    <property type="entry name" value="LeuE"/>
    <property type="match status" value="1"/>
</dbReference>
<dbReference type="STRING" id="560819.SAMN05428998_10624"/>
<evidence type="ECO:0000256" key="4">
    <source>
        <dbReference type="ARBA" id="ARBA00022989"/>
    </source>
</evidence>
<evidence type="ECO:0000256" key="5">
    <source>
        <dbReference type="ARBA" id="ARBA00023136"/>
    </source>
</evidence>
<dbReference type="GO" id="GO:0015171">
    <property type="term" value="F:amino acid transmembrane transporter activity"/>
    <property type="evidence" value="ECO:0007669"/>
    <property type="project" value="TreeGrafter"/>
</dbReference>
<evidence type="ECO:0000313" key="8">
    <source>
        <dbReference type="Proteomes" id="UP000192917"/>
    </source>
</evidence>
<feature type="transmembrane region" description="Helical" evidence="6">
    <location>
        <begin position="6"/>
        <end position="29"/>
    </location>
</feature>
<name>A0A1Y6BLQ9_9PROT</name>
<gene>
    <name evidence="7" type="ORF">SAMN05428998_10624</name>
</gene>
<dbReference type="EMBL" id="FWZX01000006">
    <property type="protein sequence ID" value="SMF16084.1"/>
    <property type="molecule type" value="Genomic_DNA"/>
</dbReference>
<keyword evidence="2" id="KW-1003">Cell membrane</keyword>
<dbReference type="PANTHER" id="PTHR30086">
    <property type="entry name" value="ARGININE EXPORTER PROTEIN ARGO"/>
    <property type="match status" value="1"/>
</dbReference>